<organism evidence="1 2">
    <name type="scientific">Pistacia atlantica</name>
    <dbReference type="NCBI Taxonomy" id="434234"/>
    <lineage>
        <taxon>Eukaryota</taxon>
        <taxon>Viridiplantae</taxon>
        <taxon>Streptophyta</taxon>
        <taxon>Embryophyta</taxon>
        <taxon>Tracheophyta</taxon>
        <taxon>Spermatophyta</taxon>
        <taxon>Magnoliopsida</taxon>
        <taxon>eudicotyledons</taxon>
        <taxon>Gunneridae</taxon>
        <taxon>Pentapetalae</taxon>
        <taxon>rosids</taxon>
        <taxon>malvids</taxon>
        <taxon>Sapindales</taxon>
        <taxon>Anacardiaceae</taxon>
        <taxon>Pistacia</taxon>
    </lineage>
</organism>
<gene>
    <name evidence="1" type="ORF">Patl1_28769</name>
</gene>
<sequence>MAEGVISQVAGEAVKGICRNILQAAKRIIKFESIVKDLRATIESLAPRINRIAQLKEKHQYLEDEICKLMLQLNQAEELINRCARDVAWWNYCKKYRYSKKLLELDASLSKSLMDLPLLIWEDTAQILDEIIKLNEKLDRIVHEKECLW</sequence>
<comment type="caution">
    <text evidence="1">The sequence shown here is derived from an EMBL/GenBank/DDBJ whole genome shotgun (WGS) entry which is preliminary data.</text>
</comment>
<keyword evidence="2" id="KW-1185">Reference proteome</keyword>
<proteinExistence type="predicted"/>
<protein>
    <submittedName>
        <fullName evidence="1">Uncharacterized protein</fullName>
    </submittedName>
</protein>
<dbReference type="EMBL" id="CM047901">
    <property type="protein sequence ID" value="KAJ0097594.1"/>
    <property type="molecule type" value="Genomic_DNA"/>
</dbReference>
<evidence type="ECO:0000313" key="2">
    <source>
        <dbReference type="Proteomes" id="UP001164250"/>
    </source>
</evidence>
<accession>A0ACC1BFG1</accession>
<evidence type="ECO:0000313" key="1">
    <source>
        <dbReference type="EMBL" id="KAJ0097594.1"/>
    </source>
</evidence>
<dbReference type="Proteomes" id="UP001164250">
    <property type="component" value="Chromosome 5"/>
</dbReference>
<name>A0ACC1BFG1_9ROSI</name>
<reference evidence="2" key="1">
    <citation type="journal article" date="2023" name="G3 (Bethesda)">
        <title>Genome assembly and association tests identify interacting loci associated with vigor, precocity, and sex in interspecific pistachio rootstocks.</title>
        <authorList>
            <person name="Palmer W."/>
            <person name="Jacygrad E."/>
            <person name="Sagayaradj S."/>
            <person name="Cavanaugh K."/>
            <person name="Han R."/>
            <person name="Bertier L."/>
            <person name="Beede B."/>
            <person name="Kafkas S."/>
            <person name="Golino D."/>
            <person name="Preece J."/>
            <person name="Michelmore R."/>
        </authorList>
    </citation>
    <scope>NUCLEOTIDE SEQUENCE [LARGE SCALE GENOMIC DNA]</scope>
</reference>